<proteinExistence type="predicted"/>
<feature type="compositionally biased region" description="Low complexity" evidence="1">
    <location>
        <begin position="308"/>
        <end position="344"/>
    </location>
</feature>
<dbReference type="AlphaFoldDB" id="A0A1Z3N8G7"/>
<sequence length="543" mass="59692">MRTSKIICPFRVSTALTDQEISTPRFCLFSGPTEDFSGLNWTRPQFSLRFLTGIPINTGMSHHLWFEHFKEQLQGLTEAFEQSATPLSLLAYAIKEQRLSSEDYLRWAMTHHKLPLLQSRFFTETPVSQEMFAKWATHYPWSAECLPVAEWDGSLIVACLQPPQDFPSMPSSILVLATYENLEATWNLLHPERQQAPAATQVSEEAPEGIDLSVVTTTKQASDSFSFEDLGVKTDSKAAPEFQPLSEDELQLGETGDEKLDGLFDGPTVIRLEALSPSTEVPAQAAPALEPVAVSSETPETDLKTVISPLSPLTPLTPAPAATVPTESAPVTAATAVESSAPKRATPPPPPPKAETPPPFEDSFSNKPIAITPRPAGVAKPTINPVASGHFALEKIKKKNAALLNEKIKTILSQMKVHFEKSMILTLDEQETQMTAFAWDENFQGMKDTSMRFPLQTPSIFNIVATTQKPYHGYISLNAINEKFFDGWNQGRIPDHVTVTPIIINEKLVGMLMGFAEKAAYNKVSLTLAEKLSGEFTKGLQAA</sequence>
<evidence type="ECO:0000313" key="3">
    <source>
        <dbReference type="Proteomes" id="UP000197003"/>
    </source>
</evidence>
<organism evidence="2 3">
    <name type="scientific">Bdellovibrio bacteriovorus</name>
    <dbReference type="NCBI Taxonomy" id="959"/>
    <lineage>
        <taxon>Bacteria</taxon>
        <taxon>Pseudomonadati</taxon>
        <taxon>Bdellovibrionota</taxon>
        <taxon>Bdellovibrionia</taxon>
        <taxon>Bdellovibrionales</taxon>
        <taxon>Pseudobdellovibrionaceae</taxon>
        <taxon>Bdellovibrio</taxon>
    </lineage>
</organism>
<evidence type="ECO:0000313" key="2">
    <source>
        <dbReference type="EMBL" id="ASD63772.1"/>
    </source>
</evidence>
<reference evidence="2 3" key="1">
    <citation type="submission" date="2017-04" db="EMBL/GenBank/DDBJ databases">
        <title>Whole genome sequence of Bdellovibrio bacteriovorus strain SSB218315.</title>
        <authorList>
            <person name="Oyedara O."/>
            <person name="Rodriguez-Perez M.A."/>
        </authorList>
    </citation>
    <scope>NUCLEOTIDE SEQUENCE [LARGE SCALE GENOMIC DNA]</scope>
    <source>
        <strain evidence="2 3">SSB218315</strain>
    </source>
</reference>
<protein>
    <submittedName>
        <fullName evidence="2">Uncharacterized protein</fullName>
    </submittedName>
</protein>
<evidence type="ECO:0000256" key="1">
    <source>
        <dbReference type="SAM" id="MobiDB-lite"/>
    </source>
</evidence>
<feature type="region of interest" description="Disordered" evidence="1">
    <location>
        <begin position="308"/>
        <end position="381"/>
    </location>
</feature>
<gene>
    <name evidence="2" type="ORF">B9G79_09395</name>
</gene>
<feature type="compositionally biased region" description="Pro residues" evidence="1">
    <location>
        <begin position="345"/>
        <end position="360"/>
    </location>
</feature>
<name>A0A1Z3N8G7_BDEBC</name>
<dbReference type="EMBL" id="CP020946">
    <property type="protein sequence ID" value="ASD63772.1"/>
    <property type="molecule type" value="Genomic_DNA"/>
</dbReference>
<dbReference type="OrthoDB" id="5288586at2"/>
<dbReference type="Proteomes" id="UP000197003">
    <property type="component" value="Chromosome"/>
</dbReference>
<accession>A0A1Z3N8G7</accession>